<dbReference type="PANTHER" id="PTHR47526">
    <property type="entry name" value="ATP-DEPENDENT DNA HELICASE"/>
    <property type="match status" value="1"/>
</dbReference>
<organism evidence="3 4">
    <name type="scientific">Cotesia glomerata</name>
    <name type="common">Lepidopteran parasitic wasp</name>
    <name type="synonym">Apanteles glomeratus</name>
    <dbReference type="NCBI Taxonomy" id="32391"/>
    <lineage>
        <taxon>Eukaryota</taxon>
        <taxon>Metazoa</taxon>
        <taxon>Ecdysozoa</taxon>
        <taxon>Arthropoda</taxon>
        <taxon>Hexapoda</taxon>
        <taxon>Insecta</taxon>
        <taxon>Pterygota</taxon>
        <taxon>Neoptera</taxon>
        <taxon>Endopterygota</taxon>
        <taxon>Hymenoptera</taxon>
        <taxon>Apocrita</taxon>
        <taxon>Ichneumonoidea</taxon>
        <taxon>Braconidae</taxon>
        <taxon>Microgastrinae</taxon>
        <taxon>Cotesia</taxon>
    </lineage>
</organism>
<evidence type="ECO:0000259" key="2">
    <source>
        <dbReference type="PROSITE" id="PS50966"/>
    </source>
</evidence>
<keyword evidence="1" id="KW-0479">Metal-binding</keyword>
<evidence type="ECO:0000313" key="3">
    <source>
        <dbReference type="EMBL" id="KAH0534595.1"/>
    </source>
</evidence>
<dbReference type="InterPro" id="IPR007527">
    <property type="entry name" value="Znf_SWIM"/>
</dbReference>
<name>A0AAV7HRY7_COTGL</name>
<keyword evidence="1" id="KW-0863">Zinc-finger</keyword>
<proteinExistence type="predicted"/>
<dbReference type="AlphaFoldDB" id="A0AAV7HRY7"/>
<dbReference type="Proteomes" id="UP000826195">
    <property type="component" value="Unassembled WGS sequence"/>
</dbReference>
<feature type="domain" description="SWIM-type" evidence="2">
    <location>
        <begin position="65"/>
        <end position="101"/>
    </location>
</feature>
<reference evidence="3 4" key="1">
    <citation type="journal article" date="2021" name="J. Hered.">
        <title>A chromosome-level genome assembly of the parasitoid wasp, Cotesia glomerata (Hymenoptera: Braconidae).</title>
        <authorList>
            <person name="Pinto B.J."/>
            <person name="Weis J.J."/>
            <person name="Gamble T."/>
            <person name="Ode P.J."/>
            <person name="Paul R."/>
            <person name="Zaspel J.M."/>
        </authorList>
    </citation>
    <scope>NUCLEOTIDE SEQUENCE [LARGE SCALE GENOMIC DNA]</scope>
    <source>
        <strain evidence="3">CgM1</strain>
    </source>
</reference>
<evidence type="ECO:0000256" key="1">
    <source>
        <dbReference type="PROSITE-ProRule" id="PRU00325"/>
    </source>
</evidence>
<dbReference type="EMBL" id="JAHXZJ010002982">
    <property type="protein sequence ID" value="KAH0534595.1"/>
    <property type="molecule type" value="Genomic_DNA"/>
</dbReference>
<accession>A0AAV7HRY7</accession>
<sequence>MFLSLNQVLDLIKATPKSRNFVEGEKIINAGHLIYNRLENQNNDQYDILSYCIQSSAFRDKPHEIKTVIQKNSQIVSSKCSCTAGLSERCKHITAVLLYCTRHDISQMKISSCTDNKCLWNAPQKACLEQYDANPLSHHKCYQTKENEKEFSDDVRKTIKELIFSKDLESTLSVHVYGINIFNEQLMIYNSIHGIKNGRHDPVKPSTDPLPPDYLLFTENLFKHQSSLKILTELSKESFKLSDCCFSKVNNLFDKDPYYICIESRLGSKIF</sequence>
<dbReference type="GO" id="GO:0008270">
    <property type="term" value="F:zinc ion binding"/>
    <property type="evidence" value="ECO:0007669"/>
    <property type="project" value="UniProtKB-KW"/>
</dbReference>
<dbReference type="PROSITE" id="PS50966">
    <property type="entry name" value="ZF_SWIM"/>
    <property type="match status" value="1"/>
</dbReference>
<gene>
    <name evidence="3" type="ORF">KQX54_005665</name>
</gene>
<dbReference type="PANTHER" id="PTHR47526:SF3">
    <property type="entry name" value="PHD-TYPE DOMAIN-CONTAINING PROTEIN"/>
    <property type="match status" value="1"/>
</dbReference>
<comment type="caution">
    <text evidence="3">The sequence shown here is derived from an EMBL/GenBank/DDBJ whole genome shotgun (WGS) entry which is preliminary data.</text>
</comment>
<keyword evidence="4" id="KW-1185">Reference proteome</keyword>
<keyword evidence="1" id="KW-0862">Zinc</keyword>
<protein>
    <recommendedName>
        <fullName evidence="2">SWIM-type domain-containing protein</fullName>
    </recommendedName>
</protein>
<evidence type="ECO:0000313" key="4">
    <source>
        <dbReference type="Proteomes" id="UP000826195"/>
    </source>
</evidence>